<comment type="function">
    <text evidence="9">Component of the Mediator complex, a coactivator involved in the regulated transcription of nearly all RNA polymerase II-dependent genes. Mediator functions as a bridge to convey information from gene-specific regulatory proteins to the basal RNA polymerase II transcription machinery. Mediator is recruited to promoters by direct interactions with regulatory proteins and serves as a scaffold for the assembly of a functional preinitiation complex with RNA polymerase II and the general transcription factors.</text>
</comment>
<dbReference type="STRING" id="35722.A0A0B7N5K8"/>
<evidence type="ECO:0000256" key="9">
    <source>
        <dbReference type="RuleBase" id="RU364142"/>
    </source>
</evidence>
<protein>
    <recommendedName>
        <fullName evidence="3 9">Mediator of RNA polymerase II transcription subunit 5</fullName>
    </recommendedName>
    <alternativeName>
        <fullName evidence="8 9">Mediator complex subunit 5</fullName>
    </alternativeName>
</protein>
<comment type="subcellular location">
    <subcellularLocation>
        <location evidence="1 9">Nucleus</location>
    </subcellularLocation>
</comment>
<accession>A0A0B7N5K8</accession>
<dbReference type="GO" id="GO:0006357">
    <property type="term" value="P:regulation of transcription by RNA polymerase II"/>
    <property type="evidence" value="ECO:0007669"/>
    <property type="project" value="InterPro"/>
</dbReference>
<evidence type="ECO:0000256" key="8">
    <source>
        <dbReference type="ARBA" id="ARBA00031256"/>
    </source>
</evidence>
<dbReference type="AlphaFoldDB" id="A0A0B7N5K8"/>
<sequence>MLSKSYSLLLDTLLTTLFSFTRVSDPLIESYLTFATTGKTTTTLDSDPASSNSSSSIDDPIVSPITFISKIVPFAESTASRNPYQWQFLLKLLPHLLVFNTDDLVSDLVQKGKDNPWVDVLASVFQLLSHIVAVGLYPNWYARPIAQTPLTITSALSFHNNNSGNNTQPFDSQFSFQSQQSMNFDGDATLDIDNTQQIDEDQPLGGDVKDTQMSDPVNIEKNPGEKKSIEIDNAALAAQIMIHLIEKRDAKRIFQARNNQRRQAGGATAAAEAAAALAYHANHIDDDEPWVQCLGKLESKHYDTAMSSLPLPSPSPVASQNSHIQKLLLLMQRLTDRDLERRMAVHMKYHELEDEGTARAMPSAGLTGLLYHMVQIRPALDDDYVIDHLLKLQTIKGSFDESFFLELWLTALTGLREASLNTSCQSLPAPDAAAAAVTAENNKEEVEQAKNCNGLVATNRLLWKSLVLVKLPHLLSKLQAKKQEKDDYILEKPTPEDEFNSFEASLRELKAFSGLINACSPPACCSDFYAPDSMSSVLVDKIAFGQNGNDPDDNDDFINMISDMSNTAAVADLNTPALTKSIRSIGSNDIFTNLVNVCERYGFVRPNMAAELTRKSTMMDTEQAADMMTTPIVAIDQVLHIGLVSPIHLRKIIDFVLDLLKQKSAAHDFFALSKICDALSECPCSVDLILQLYTPADLLGPLESVCTRWNPADYEMETEDNDESTANAEGGQADALDGVQLLYSKFGIIWNFAVSVVKKFKLHRDLSKVFQDKQGSLYTYFDECAVIYGMDVEDESLEPFINRWLSGLAGSDGLSDDLLRTSTPQELLKVVPTIIQRSILLYANQQIERDAFEGMISYFQKRFLNFTLYGVFNYLCQELLSGHSAIALDCLSQLVRSEHSVAARDFNLHAVLGSLESLLELKRQEAAFDAAASTTSSSKQQQESNAKLAQDMSELMQFIHNNSKLTEDHSSVLFLETVTTGVTPWTLFEKAELMFKYIVKSGRSLYMSDVDADTNTLWDDQAPSKMQVVSHYLDMVLFETALEIGGGHWFVGMIVDRVLEAGRSGGAVRAGLNLAELGSCLITTPLLYSANTHNSCVNLLRCLLQDILPSRLYSCAEQNMSYFQGQTLGVFTSDCLVLMQDHYEAVKDLGKCFFETLVIDQHHQKKQRIDHPDDNTSTIFANWGDEVTKSAVWRGFIKGLMSNPMIEETWPNAFV</sequence>
<feature type="region of interest" description="Disordered" evidence="10">
    <location>
        <begin position="199"/>
        <end position="223"/>
    </location>
</feature>
<reference evidence="11 12" key="1">
    <citation type="submission" date="2014-09" db="EMBL/GenBank/DDBJ databases">
        <authorList>
            <person name="Ellenberger Sabrina"/>
        </authorList>
    </citation>
    <scope>NUCLEOTIDE SEQUENCE [LARGE SCALE GENOMIC DNA]</scope>
    <source>
        <strain evidence="11 12">CBS 412.66</strain>
    </source>
</reference>
<evidence type="ECO:0000256" key="10">
    <source>
        <dbReference type="SAM" id="MobiDB-lite"/>
    </source>
</evidence>
<comment type="subunit">
    <text evidence="9">Component of the Mediator complex.</text>
</comment>
<evidence type="ECO:0000313" key="11">
    <source>
        <dbReference type="EMBL" id="CEP13613.1"/>
    </source>
</evidence>
<evidence type="ECO:0000256" key="2">
    <source>
        <dbReference type="ARBA" id="ARBA00008782"/>
    </source>
</evidence>
<keyword evidence="4 9" id="KW-0805">Transcription regulation</keyword>
<gene>
    <name evidence="11" type="primary">PARPA_07728.1 scaffold 30360</name>
    <name evidence="9" type="synonym">MED5</name>
</gene>
<evidence type="ECO:0000313" key="12">
    <source>
        <dbReference type="Proteomes" id="UP000054107"/>
    </source>
</evidence>
<evidence type="ECO:0000256" key="1">
    <source>
        <dbReference type="ARBA" id="ARBA00004123"/>
    </source>
</evidence>
<evidence type="ECO:0000256" key="5">
    <source>
        <dbReference type="ARBA" id="ARBA00023159"/>
    </source>
</evidence>
<dbReference type="Pfam" id="PF08689">
    <property type="entry name" value="Med5"/>
    <property type="match status" value="1"/>
</dbReference>
<dbReference type="PANTHER" id="PTHR35784:SF1">
    <property type="entry name" value="MEDIATOR OF RNA POLYMERASE II TRANSCRIPTION SUBUNIT 5"/>
    <property type="match status" value="1"/>
</dbReference>
<evidence type="ECO:0000256" key="7">
    <source>
        <dbReference type="ARBA" id="ARBA00023242"/>
    </source>
</evidence>
<dbReference type="PANTHER" id="PTHR35784">
    <property type="entry name" value="MEDIATOR OF RNA POLYMERASE II TRANSCRIPTION SUBUNIT 5"/>
    <property type="match status" value="1"/>
</dbReference>
<name>A0A0B7N5K8_9FUNG</name>
<dbReference type="GO" id="GO:0016592">
    <property type="term" value="C:mediator complex"/>
    <property type="evidence" value="ECO:0007669"/>
    <property type="project" value="InterPro"/>
</dbReference>
<comment type="similarity">
    <text evidence="2 9">Belongs to the Mediator complex subunit 5 family.</text>
</comment>
<dbReference type="Proteomes" id="UP000054107">
    <property type="component" value="Unassembled WGS sequence"/>
</dbReference>
<evidence type="ECO:0000256" key="6">
    <source>
        <dbReference type="ARBA" id="ARBA00023163"/>
    </source>
</evidence>
<keyword evidence="12" id="KW-1185">Reference proteome</keyword>
<dbReference type="OrthoDB" id="5549158at2759"/>
<proteinExistence type="inferred from homology"/>
<keyword evidence="5 9" id="KW-0010">Activator</keyword>
<organism evidence="11 12">
    <name type="scientific">Parasitella parasitica</name>
    <dbReference type="NCBI Taxonomy" id="35722"/>
    <lineage>
        <taxon>Eukaryota</taxon>
        <taxon>Fungi</taxon>
        <taxon>Fungi incertae sedis</taxon>
        <taxon>Mucoromycota</taxon>
        <taxon>Mucoromycotina</taxon>
        <taxon>Mucoromycetes</taxon>
        <taxon>Mucorales</taxon>
        <taxon>Mucorineae</taxon>
        <taxon>Mucoraceae</taxon>
        <taxon>Parasitella</taxon>
    </lineage>
</organism>
<dbReference type="InterPro" id="IPR014801">
    <property type="entry name" value="Mediator_Med5_fun"/>
</dbReference>
<keyword evidence="7 9" id="KW-0539">Nucleus</keyword>
<evidence type="ECO:0000256" key="3">
    <source>
        <dbReference type="ARBA" id="ARBA00020628"/>
    </source>
</evidence>
<dbReference type="EMBL" id="LN730358">
    <property type="protein sequence ID" value="CEP13613.1"/>
    <property type="molecule type" value="Genomic_DNA"/>
</dbReference>
<evidence type="ECO:0000256" key="4">
    <source>
        <dbReference type="ARBA" id="ARBA00023015"/>
    </source>
</evidence>
<keyword evidence="6 9" id="KW-0804">Transcription</keyword>
<dbReference type="GO" id="GO:0003712">
    <property type="term" value="F:transcription coregulator activity"/>
    <property type="evidence" value="ECO:0007669"/>
    <property type="project" value="InterPro"/>
</dbReference>